<evidence type="ECO:0000256" key="14">
    <source>
        <dbReference type="ARBA" id="ARBA00022840"/>
    </source>
</evidence>
<evidence type="ECO:0000256" key="12">
    <source>
        <dbReference type="ARBA" id="ARBA00022741"/>
    </source>
</evidence>
<keyword evidence="10" id="KW-0169">Cobalamin biosynthesis</keyword>
<evidence type="ECO:0000256" key="8">
    <source>
        <dbReference type="ARBA" id="ARBA00012016"/>
    </source>
</evidence>
<comment type="catalytic activity">
    <reaction evidence="2">
        <text>adenosylcob(III)inamide phosphate + GTP + H(+) = adenosylcob(III)inamide-GDP + diphosphate</text>
        <dbReference type="Rhea" id="RHEA:22712"/>
        <dbReference type="ChEBI" id="CHEBI:15378"/>
        <dbReference type="ChEBI" id="CHEBI:33019"/>
        <dbReference type="ChEBI" id="CHEBI:37565"/>
        <dbReference type="ChEBI" id="CHEBI:58502"/>
        <dbReference type="ChEBI" id="CHEBI:60487"/>
        <dbReference type="EC" id="2.7.7.62"/>
    </reaction>
</comment>
<proteinExistence type="inferred from homology"/>
<evidence type="ECO:0000256" key="6">
    <source>
        <dbReference type="ARBA" id="ARBA00005159"/>
    </source>
</evidence>
<dbReference type="GO" id="GO:0008820">
    <property type="term" value="F:cobinamide phosphate guanylyltransferase activity"/>
    <property type="evidence" value="ECO:0007669"/>
    <property type="project" value="UniProtKB-EC"/>
</dbReference>
<dbReference type="PIRSF" id="PIRSF006135">
    <property type="entry name" value="CobU"/>
    <property type="match status" value="1"/>
</dbReference>
<reference evidence="18 19" key="1">
    <citation type="journal article" date="2021" name="Sci. Rep.">
        <title>The distribution of antibiotic resistance genes in chicken gut microbiota commensals.</title>
        <authorList>
            <person name="Juricova H."/>
            <person name="Matiasovicova J."/>
            <person name="Kubasova T."/>
            <person name="Cejkova D."/>
            <person name="Rychlik I."/>
        </authorList>
    </citation>
    <scope>NUCLEOTIDE SEQUENCE [LARGE SCALE GENOMIC DNA]</scope>
    <source>
        <strain evidence="18 19">An537</strain>
    </source>
</reference>
<keyword evidence="15" id="KW-0342">GTP-binding</keyword>
<organism evidence="18 19">
    <name type="scientific">Veillonella magna</name>
    <dbReference type="NCBI Taxonomy" id="464322"/>
    <lineage>
        <taxon>Bacteria</taxon>
        <taxon>Bacillati</taxon>
        <taxon>Bacillota</taxon>
        <taxon>Negativicutes</taxon>
        <taxon>Veillonellales</taxon>
        <taxon>Veillonellaceae</taxon>
        <taxon>Veillonella</taxon>
    </lineage>
</organism>
<dbReference type="InterPro" id="IPR003203">
    <property type="entry name" value="CobU/CobP"/>
</dbReference>
<dbReference type="EC" id="2.7.7.62" evidence="9"/>
<keyword evidence="14" id="KW-0067">ATP-binding</keyword>
<dbReference type="Proteomes" id="UP000707138">
    <property type="component" value="Unassembled WGS sequence"/>
</dbReference>
<comment type="catalytic activity">
    <reaction evidence="1">
        <text>adenosylcob(III)inamide + ATP = adenosylcob(III)inamide phosphate + ADP + H(+)</text>
        <dbReference type="Rhea" id="RHEA:15769"/>
        <dbReference type="ChEBI" id="CHEBI:2480"/>
        <dbReference type="ChEBI" id="CHEBI:15378"/>
        <dbReference type="ChEBI" id="CHEBI:30616"/>
        <dbReference type="ChEBI" id="CHEBI:58502"/>
        <dbReference type="ChEBI" id="CHEBI:456216"/>
        <dbReference type="EC" id="2.7.1.156"/>
    </reaction>
</comment>
<dbReference type="SUPFAM" id="SSF52540">
    <property type="entry name" value="P-loop containing nucleoside triphosphate hydrolases"/>
    <property type="match status" value="1"/>
</dbReference>
<evidence type="ECO:0000256" key="7">
    <source>
        <dbReference type="ARBA" id="ARBA00007490"/>
    </source>
</evidence>
<evidence type="ECO:0000256" key="2">
    <source>
        <dbReference type="ARBA" id="ARBA00000711"/>
    </source>
</evidence>
<keyword evidence="19" id="KW-1185">Reference proteome</keyword>
<evidence type="ECO:0000256" key="13">
    <source>
        <dbReference type="ARBA" id="ARBA00022777"/>
    </source>
</evidence>
<dbReference type="Pfam" id="PF02283">
    <property type="entry name" value="CobU"/>
    <property type="match status" value="1"/>
</dbReference>
<evidence type="ECO:0000256" key="3">
    <source>
        <dbReference type="ARBA" id="ARBA00001522"/>
    </source>
</evidence>
<evidence type="ECO:0000313" key="18">
    <source>
        <dbReference type="EMBL" id="MBM6911763.1"/>
    </source>
</evidence>
<evidence type="ECO:0000256" key="11">
    <source>
        <dbReference type="ARBA" id="ARBA00022679"/>
    </source>
</evidence>
<keyword evidence="11 18" id="KW-0808">Transferase</keyword>
<name>A0ABS2GE94_9FIRM</name>
<gene>
    <name evidence="18" type="primary">cobU</name>
    <name evidence="18" type="ORF">H6A01_00295</name>
</gene>
<sequence>MSKIILCTGGARSGKSEFAEHLITAKKGNYVYVATGQAFDDEMRDRIARHRKRRGTQWKTFEVPTDLPAVWSKILHSGERILVDCLTMYCTNAMLAAGDLETQEDYNRLEAQVLQDIKQVLTATRNVNDCTVVFVTNELGLGVVPENRLARLFRDLAGKVNQTVAEEADHVYMTLSGISIDIKALEVDVNG</sequence>
<dbReference type="CDD" id="cd00544">
    <property type="entry name" value="CobU"/>
    <property type="match status" value="1"/>
</dbReference>
<keyword evidence="13 18" id="KW-0418">Kinase</keyword>
<dbReference type="NCBIfam" id="NF004469">
    <property type="entry name" value="PRK05800.1"/>
    <property type="match status" value="1"/>
</dbReference>
<evidence type="ECO:0000256" key="1">
    <source>
        <dbReference type="ARBA" id="ARBA00000312"/>
    </source>
</evidence>
<accession>A0ABS2GE94</accession>
<evidence type="ECO:0000256" key="5">
    <source>
        <dbReference type="ARBA" id="ARBA00004692"/>
    </source>
</evidence>
<keyword evidence="12" id="KW-0547">Nucleotide-binding</keyword>
<dbReference type="EMBL" id="JACJLA010000001">
    <property type="protein sequence ID" value="MBM6911763.1"/>
    <property type="molecule type" value="Genomic_DNA"/>
</dbReference>
<comment type="similarity">
    <text evidence="7">Belongs to the CobU/CobP family.</text>
</comment>
<evidence type="ECO:0000256" key="4">
    <source>
        <dbReference type="ARBA" id="ARBA00003889"/>
    </source>
</evidence>
<evidence type="ECO:0000256" key="17">
    <source>
        <dbReference type="ARBA" id="ARBA00030571"/>
    </source>
</evidence>
<evidence type="ECO:0000313" key="19">
    <source>
        <dbReference type="Proteomes" id="UP000707138"/>
    </source>
</evidence>
<dbReference type="PANTHER" id="PTHR34848">
    <property type="match status" value="1"/>
</dbReference>
<evidence type="ECO:0000256" key="16">
    <source>
        <dbReference type="ARBA" id="ARBA00029570"/>
    </source>
</evidence>
<dbReference type="RefSeq" id="WP_205087102.1">
    <property type="nucleotide sequence ID" value="NZ_JACJLA010000001.1"/>
</dbReference>
<evidence type="ECO:0000256" key="15">
    <source>
        <dbReference type="ARBA" id="ARBA00023134"/>
    </source>
</evidence>
<comment type="pathway">
    <text evidence="6">Cofactor biosynthesis; adenosylcobalamin biosynthesis; adenosylcobalamin from cob(II)yrinate a,c-diamide: step 5/7.</text>
</comment>
<evidence type="ECO:0000256" key="9">
    <source>
        <dbReference type="ARBA" id="ARBA00012523"/>
    </source>
</evidence>
<dbReference type="Gene3D" id="3.40.50.300">
    <property type="entry name" value="P-loop containing nucleotide triphosphate hydrolases"/>
    <property type="match status" value="1"/>
</dbReference>
<comment type="catalytic activity">
    <reaction evidence="3">
        <text>adenosylcob(III)inamide + GTP = adenosylcob(III)inamide phosphate + GDP + H(+)</text>
        <dbReference type="Rhea" id="RHEA:15765"/>
        <dbReference type="ChEBI" id="CHEBI:2480"/>
        <dbReference type="ChEBI" id="CHEBI:15378"/>
        <dbReference type="ChEBI" id="CHEBI:37565"/>
        <dbReference type="ChEBI" id="CHEBI:58189"/>
        <dbReference type="ChEBI" id="CHEBI:58502"/>
        <dbReference type="EC" id="2.7.1.156"/>
    </reaction>
</comment>
<evidence type="ECO:0000256" key="10">
    <source>
        <dbReference type="ARBA" id="ARBA00022573"/>
    </source>
</evidence>
<comment type="caution">
    <text evidence="18">The sequence shown here is derived from an EMBL/GenBank/DDBJ whole genome shotgun (WGS) entry which is preliminary data.</text>
</comment>
<dbReference type="EC" id="2.7.1.156" evidence="8"/>
<keyword evidence="18" id="KW-0548">Nucleotidyltransferase</keyword>
<dbReference type="InterPro" id="IPR027417">
    <property type="entry name" value="P-loop_NTPase"/>
</dbReference>
<dbReference type="GO" id="GO:0043752">
    <property type="term" value="F:adenosylcobinamide kinase activity"/>
    <property type="evidence" value="ECO:0007669"/>
    <property type="project" value="UniProtKB-EC"/>
</dbReference>
<dbReference type="PANTHER" id="PTHR34848:SF1">
    <property type="entry name" value="BIFUNCTIONAL ADENOSYLCOBALAMIN BIOSYNTHESIS PROTEIN COBU"/>
    <property type="match status" value="1"/>
</dbReference>
<comment type="function">
    <text evidence="4">Catalyzes ATP-dependent phosphorylation of adenosylcobinamide and addition of GMP to adenosylcobinamide phosphate.</text>
</comment>
<protein>
    <recommendedName>
        <fullName evidence="16">Adenosylcobinamide kinase</fullName>
        <ecNumber evidence="8">2.7.1.156</ecNumber>
        <ecNumber evidence="9">2.7.7.62</ecNumber>
    </recommendedName>
    <alternativeName>
        <fullName evidence="17">Adenosylcobinamide-phosphate guanylyltransferase</fullName>
    </alternativeName>
</protein>
<comment type="pathway">
    <text evidence="5">Cofactor biosynthesis; adenosylcobalamin biosynthesis; adenosylcobalamin from cob(II)yrinate a,c-diamide: step 6/7.</text>
</comment>